<evidence type="ECO:0000313" key="2">
    <source>
        <dbReference type="EMBL" id="MEA5521405.1"/>
    </source>
</evidence>
<feature type="domain" description="LysM" evidence="1">
    <location>
        <begin position="187"/>
        <end position="234"/>
    </location>
</feature>
<dbReference type="Pfam" id="PF19266">
    <property type="entry name" value="CIS_tube"/>
    <property type="match status" value="1"/>
</dbReference>
<evidence type="ECO:0000313" key="3">
    <source>
        <dbReference type="Proteomes" id="UP001301728"/>
    </source>
</evidence>
<sequence length="243" mass="27682">MLKNPFKLEKLKILVYGDRERTASSPDTFEVMFNPESYSLKYENVYQSYQGINTSGRTAKYSLSKPQSLSLKLILDDTGVADYGLSRLATAAFVSQIQGKKDVYKQVQKFLKLTCYMDGDIHEPKFLKIEWGDLIFDCRLESVQVNYTLFNCSGQPIRAELDTVFIGDIQDSKRIKKENKSSPDLSHSRTVKSGDKLPLMAQEIYGDSSYYIQLARANNLNNFRKLKTGTDIQLPPINKEVTN</sequence>
<dbReference type="RefSeq" id="WP_323272667.1">
    <property type="nucleotide sequence ID" value="NZ_JAYGHT010000132.1"/>
</dbReference>
<gene>
    <name evidence="2" type="ORF">VB854_20925</name>
</gene>
<dbReference type="PROSITE" id="PS51782">
    <property type="entry name" value="LYSM"/>
    <property type="match status" value="1"/>
</dbReference>
<accession>A0ABU5U2J1</accession>
<reference evidence="2 3" key="1">
    <citation type="submission" date="2023-12" db="EMBL/GenBank/DDBJ databases">
        <title>Baltic Sea Cyanobacteria.</title>
        <authorList>
            <person name="Delbaje E."/>
            <person name="Fewer D.P."/>
            <person name="Shishido T.K."/>
        </authorList>
    </citation>
    <scope>NUCLEOTIDE SEQUENCE [LARGE SCALE GENOMIC DNA]</scope>
    <source>
        <strain evidence="2 3">CCNP 1315</strain>
    </source>
</reference>
<name>A0ABU5U2J1_9CYAN</name>
<keyword evidence="3" id="KW-1185">Reference proteome</keyword>
<evidence type="ECO:0000259" key="1">
    <source>
        <dbReference type="PROSITE" id="PS51782"/>
    </source>
</evidence>
<organism evidence="2 3">
    <name type="scientific">Limnoraphis robusta CCNP1315</name>
    <dbReference type="NCBI Taxonomy" id="3110306"/>
    <lineage>
        <taxon>Bacteria</taxon>
        <taxon>Bacillati</taxon>
        <taxon>Cyanobacteriota</taxon>
        <taxon>Cyanophyceae</taxon>
        <taxon>Oscillatoriophycideae</taxon>
        <taxon>Oscillatoriales</taxon>
        <taxon>Sirenicapillariaceae</taxon>
        <taxon>Limnoraphis</taxon>
    </lineage>
</organism>
<comment type="caution">
    <text evidence="2">The sequence shown here is derived from an EMBL/GenBank/DDBJ whole genome shotgun (WGS) entry which is preliminary data.</text>
</comment>
<dbReference type="Proteomes" id="UP001301728">
    <property type="component" value="Unassembled WGS sequence"/>
</dbReference>
<proteinExistence type="predicted"/>
<dbReference type="InterPro" id="IPR018392">
    <property type="entry name" value="LysM"/>
</dbReference>
<dbReference type="InterPro" id="IPR045361">
    <property type="entry name" value="CIS_tube_prot_N"/>
</dbReference>
<dbReference type="EMBL" id="JAYGHT010000132">
    <property type="protein sequence ID" value="MEA5521405.1"/>
    <property type="molecule type" value="Genomic_DNA"/>
</dbReference>
<protein>
    <recommendedName>
        <fullName evidence="1">LysM domain-containing protein</fullName>
    </recommendedName>
</protein>